<dbReference type="EnsemblPlants" id="AVESA.00010b.r2.4DG0775290.1">
    <property type="protein sequence ID" value="AVESA.00010b.r2.4DG0775290.1.CDS.1"/>
    <property type="gene ID" value="AVESA.00010b.r2.4DG0775290"/>
</dbReference>
<organism evidence="1 2">
    <name type="scientific">Avena sativa</name>
    <name type="common">Oat</name>
    <dbReference type="NCBI Taxonomy" id="4498"/>
    <lineage>
        <taxon>Eukaryota</taxon>
        <taxon>Viridiplantae</taxon>
        <taxon>Streptophyta</taxon>
        <taxon>Embryophyta</taxon>
        <taxon>Tracheophyta</taxon>
        <taxon>Spermatophyta</taxon>
        <taxon>Magnoliopsida</taxon>
        <taxon>Liliopsida</taxon>
        <taxon>Poales</taxon>
        <taxon>Poaceae</taxon>
        <taxon>BOP clade</taxon>
        <taxon>Pooideae</taxon>
        <taxon>Poodae</taxon>
        <taxon>Poeae</taxon>
        <taxon>Poeae Chloroplast Group 1 (Aveneae type)</taxon>
        <taxon>Aveninae</taxon>
        <taxon>Avena</taxon>
    </lineage>
</organism>
<protein>
    <submittedName>
        <fullName evidence="1">Uncharacterized protein</fullName>
    </submittedName>
</protein>
<evidence type="ECO:0000313" key="1">
    <source>
        <dbReference type="EnsemblPlants" id="AVESA.00010b.r2.4DG0775290.1.CDS.1"/>
    </source>
</evidence>
<keyword evidence="2" id="KW-1185">Reference proteome</keyword>
<accession>A0ACD5XE24</accession>
<sequence length="147" mass="15548">MSSTNDDGGINGAAGAGGAGTTIPAPRPHWRSRDPAATVVYVVHPAQFRDVVQQLTGAAPTKTASQQAHRYAADANAAALEQRCHDGAGGGEVDRRPEDDSTRATTLRQMMEECIAWATDDDGCGYDDEDREEGSVPEMSTAAVKRF</sequence>
<name>A0ACD5XE24_AVESA</name>
<dbReference type="Proteomes" id="UP001732700">
    <property type="component" value="Chromosome 4D"/>
</dbReference>
<reference evidence="1" key="1">
    <citation type="submission" date="2021-05" db="EMBL/GenBank/DDBJ databases">
        <authorList>
            <person name="Scholz U."/>
            <person name="Mascher M."/>
            <person name="Fiebig A."/>
        </authorList>
    </citation>
    <scope>NUCLEOTIDE SEQUENCE [LARGE SCALE GENOMIC DNA]</scope>
</reference>
<evidence type="ECO:0000313" key="2">
    <source>
        <dbReference type="Proteomes" id="UP001732700"/>
    </source>
</evidence>
<proteinExistence type="predicted"/>
<reference evidence="1" key="2">
    <citation type="submission" date="2025-09" db="UniProtKB">
        <authorList>
            <consortium name="EnsemblPlants"/>
        </authorList>
    </citation>
    <scope>IDENTIFICATION</scope>
</reference>